<dbReference type="AlphaFoldDB" id="A0A1C5I5I7"/>
<feature type="domain" description="Alcohol dehydrogenase-like C-terminal" evidence="4">
    <location>
        <begin position="196"/>
        <end position="265"/>
    </location>
</feature>
<keyword evidence="3" id="KW-0862">Zinc</keyword>
<name>A0A1C5I5I7_9ACTN</name>
<dbReference type="CDD" id="cd08283">
    <property type="entry name" value="FDH_like_1"/>
    <property type="match status" value="1"/>
</dbReference>
<proteinExistence type="predicted"/>
<accession>A0A1C5I5I7</accession>
<dbReference type="InterPro" id="IPR013154">
    <property type="entry name" value="ADH-like_N"/>
</dbReference>
<evidence type="ECO:0000313" key="6">
    <source>
        <dbReference type="EMBL" id="SCG53226.1"/>
    </source>
</evidence>
<dbReference type="InterPro" id="IPR036291">
    <property type="entry name" value="NAD(P)-bd_dom_sf"/>
</dbReference>
<dbReference type="PANTHER" id="PTHR42813">
    <property type="entry name" value="ZINC-TYPE ALCOHOL DEHYDROGENASE-LIKE"/>
    <property type="match status" value="1"/>
</dbReference>
<sequence length="391" mass="42593">MKALLWQGVNELSVDEVPDPTMRNEQDAIIRVRKTATCGSDLHLLGGYIPFMERGDVLGHEFLGEVVEVGSQVRKHKVGDRVVVCSFVSCGRCWYCQQQQYSLCDNGNTNPAITENVWGFAPGGCYGYSHALGGFAGSHAEYIRVPYADQGAFTVPDGVSDERALFASDAAPTGWMGADLGGVKAGDVVAVWGAGGVGQMAARAAVLLGAERVIIIDRFANRLQMAEKYLGVETLNYQTQDVGGELLERSGGRGPDVCIEAVGMESHSTGPQYLYDQIKQQLRLESDRPIAAREAIYHCRKGGSVFLLGVYANLVDKFPLGALMNKGLTLRGAQQHGHRYIPMLLERMARGELVTEHLATHTMPLDEAPHGYNMFKNKLDGCVRAVFEPAR</sequence>
<dbReference type="PANTHER" id="PTHR42813:SF2">
    <property type="entry name" value="DEHYDROGENASE, ZINC-CONTAINING, PUTATIVE (AFU_ORTHOLOGUE AFUA_2G02810)-RELATED"/>
    <property type="match status" value="1"/>
</dbReference>
<organism evidence="6 7">
    <name type="scientific">Micromonospora echinaurantiaca</name>
    <dbReference type="NCBI Taxonomy" id="47857"/>
    <lineage>
        <taxon>Bacteria</taxon>
        <taxon>Bacillati</taxon>
        <taxon>Actinomycetota</taxon>
        <taxon>Actinomycetes</taxon>
        <taxon>Micromonosporales</taxon>
        <taxon>Micromonosporaceae</taxon>
        <taxon>Micromonospora</taxon>
    </lineage>
</organism>
<comment type="cofactor">
    <cofactor evidence="1">
        <name>Zn(2+)</name>
        <dbReference type="ChEBI" id="CHEBI:29105"/>
    </cofactor>
</comment>
<dbReference type="SUPFAM" id="SSF50129">
    <property type="entry name" value="GroES-like"/>
    <property type="match status" value="1"/>
</dbReference>
<keyword evidence="7" id="KW-1185">Reference proteome</keyword>
<dbReference type="Gene3D" id="3.40.50.720">
    <property type="entry name" value="NAD(P)-binding Rossmann-like Domain"/>
    <property type="match status" value="1"/>
</dbReference>
<dbReference type="InterPro" id="IPR013149">
    <property type="entry name" value="ADH-like_C"/>
</dbReference>
<protein>
    <submittedName>
        <fullName evidence="6">Threonine dehydrogenase</fullName>
    </submittedName>
</protein>
<dbReference type="Pfam" id="PF00107">
    <property type="entry name" value="ADH_zinc_N"/>
    <property type="match status" value="1"/>
</dbReference>
<evidence type="ECO:0000313" key="7">
    <source>
        <dbReference type="Proteomes" id="UP000198217"/>
    </source>
</evidence>
<dbReference type="Gene3D" id="3.90.180.10">
    <property type="entry name" value="Medium-chain alcohol dehydrogenases, catalytic domain"/>
    <property type="match status" value="1"/>
</dbReference>
<evidence type="ECO:0000256" key="1">
    <source>
        <dbReference type="ARBA" id="ARBA00001947"/>
    </source>
</evidence>
<dbReference type="InterPro" id="IPR011032">
    <property type="entry name" value="GroES-like_sf"/>
</dbReference>
<dbReference type="Pfam" id="PF08240">
    <property type="entry name" value="ADH_N"/>
    <property type="match status" value="1"/>
</dbReference>
<reference evidence="6 7" key="1">
    <citation type="submission" date="2016-06" db="EMBL/GenBank/DDBJ databases">
        <authorList>
            <person name="Kjaerup R.B."/>
            <person name="Dalgaard T.S."/>
            <person name="Juul-Madsen H.R."/>
        </authorList>
    </citation>
    <scope>NUCLEOTIDE SEQUENCE [LARGE SCALE GENOMIC DNA]</scope>
    <source>
        <strain evidence="6 7">DSM 43904</strain>
    </source>
</reference>
<evidence type="ECO:0000259" key="5">
    <source>
        <dbReference type="Pfam" id="PF08240"/>
    </source>
</evidence>
<feature type="domain" description="Alcohol dehydrogenase-like N-terminal" evidence="5">
    <location>
        <begin position="25"/>
        <end position="149"/>
    </location>
</feature>
<dbReference type="Proteomes" id="UP000198217">
    <property type="component" value="Chromosome I"/>
</dbReference>
<gene>
    <name evidence="6" type="ORF">GA0070609_2779</name>
</gene>
<evidence type="ECO:0000256" key="3">
    <source>
        <dbReference type="ARBA" id="ARBA00022833"/>
    </source>
</evidence>
<dbReference type="SUPFAM" id="SSF51735">
    <property type="entry name" value="NAD(P)-binding Rossmann-fold domains"/>
    <property type="match status" value="1"/>
</dbReference>
<evidence type="ECO:0000259" key="4">
    <source>
        <dbReference type="Pfam" id="PF00107"/>
    </source>
</evidence>
<keyword evidence="2" id="KW-0479">Metal-binding</keyword>
<evidence type="ECO:0000256" key="2">
    <source>
        <dbReference type="ARBA" id="ARBA00022723"/>
    </source>
</evidence>
<dbReference type="RefSeq" id="WP_088994181.1">
    <property type="nucleotide sequence ID" value="NZ_LT607750.1"/>
</dbReference>
<dbReference type="EMBL" id="LT607750">
    <property type="protein sequence ID" value="SCG53226.1"/>
    <property type="molecule type" value="Genomic_DNA"/>
</dbReference>
<dbReference type="GO" id="GO:0046872">
    <property type="term" value="F:metal ion binding"/>
    <property type="evidence" value="ECO:0007669"/>
    <property type="project" value="UniProtKB-KW"/>
</dbReference>